<sequence length="84" mass="9208">MCLSMGIAVAVDFTLPVSLIVVELIARAKGVDACLCLTPRMSLAFAMVVAVAAGAQEERRRIHNKNLQRLIPFQVNLWRVGKES</sequence>
<accession>W1P2D5</accession>
<organism evidence="2 3">
    <name type="scientific">Amborella trichopoda</name>
    <dbReference type="NCBI Taxonomy" id="13333"/>
    <lineage>
        <taxon>Eukaryota</taxon>
        <taxon>Viridiplantae</taxon>
        <taxon>Streptophyta</taxon>
        <taxon>Embryophyta</taxon>
        <taxon>Tracheophyta</taxon>
        <taxon>Spermatophyta</taxon>
        <taxon>Magnoliopsida</taxon>
        <taxon>Amborellales</taxon>
        <taxon>Amborellaceae</taxon>
        <taxon>Amborella</taxon>
    </lineage>
</organism>
<protein>
    <submittedName>
        <fullName evidence="2">Uncharacterized protein</fullName>
    </submittedName>
</protein>
<keyword evidence="3" id="KW-1185">Reference proteome</keyword>
<feature type="transmembrane region" description="Helical" evidence="1">
    <location>
        <begin position="7"/>
        <end position="25"/>
    </location>
</feature>
<gene>
    <name evidence="2" type="ORF">AMTR_s00079p00170790</name>
</gene>
<dbReference type="Proteomes" id="UP000017836">
    <property type="component" value="Unassembled WGS sequence"/>
</dbReference>
<keyword evidence="1" id="KW-1133">Transmembrane helix</keyword>
<evidence type="ECO:0000313" key="3">
    <source>
        <dbReference type="Proteomes" id="UP000017836"/>
    </source>
</evidence>
<evidence type="ECO:0000313" key="2">
    <source>
        <dbReference type="EMBL" id="ERN04017.1"/>
    </source>
</evidence>
<dbReference type="EMBL" id="KI394313">
    <property type="protein sequence ID" value="ERN04017.1"/>
    <property type="molecule type" value="Genomic_DNA"/>
</dbReference>
<keyword evidence="1" id="KW-0812">Transmembrane</keyword>
<keyword evidence="1" id="KW-0472">Membrane</keyword>
<dbReference type="AlphaFoldDB" id="W1P2D5"/>
<feature type="transmembrane region" description="Helical" evidence="1">
    <location>
        <begin position="37"/>
        <end position="55"/>
    </location>
</feature>
<proteinExistence type="predicted"/>
<name>W1P2D5_AMBTC</name>
<dbReference type="Gramene" id="ERN04017">
    <property type="protein sequence ID" value="ERN04017"/>
    <property type="gene ID" value="AMTR_s00079p00170790"/>
</dbReference>
<dbReference type="HOGENOM" id="CLU_2530511_0_0_1"/>
<evidence type="ECO:0000256" key="1">
    <source>
        <dbReference type="SAM" id="Phobius"/>
    </source>
</evidence>
<reference evidence="3" key="1">
    <citation type="journal article" date="2013" name="Science">
        <title>The Amborella genome and the evolution of flowering plants.</title>
        <authorList>
            <consortium name="Amborella Genome Project"/>
        </authorList>
    </citation>
    <scope>NUCLEOTIDE SEQUENCE [LARGE SCALE GENOMIC DNA]</scope>
</reference>